<name>W3X1P5_PESFW</name>
<protein>
    <submittedName>
        <fullName evidence="2">Uncharacterized protein</fullName>
    </submittedName>
</protein>
<dbReference type="KEGG" id="pfy:PFICI_07587"/>
<dbReference type="EMBL" id="KI912113">
    <property type="protein sequence ID" value="ETS80058.1"/>
    <property type="molecule type" value="Genomic_DNA"/>
</dbReference>
<gene>
    <name evidence="2" type="ORF">PFICI_07587</name>
</gene>
<dbReference type="GeneID" id="19272600"/>
<dbReference type="HOGENOM" id="CLU_2373480_0_0_1"/>
<feature type="region of interest" description="Disordered" evidence="1">
    <location>
        <begin position="1"/>
        <end position="25"/>
    </location>
</feature>
<dbReference type="RefSeq" id="XP_007834359.1">
    <property type="nucleotide sequence ID" value="XM_007836168.1"/>
</dbReference>
<keyword evidence="3" id="KW-1185">Reference proteome</keyword>
<dbReference type="Proteomes" id="UP000030651">
    <property type="component" value="Unassembled WGS sequence"/>
</dbReference>
<reference evidence="3" key="1">
    <citation type="journal article" date="2015" name="BMC Genomics">
        <title>Genomic and transcriptomic analysis of the endophytic fungus Pestalotiopsis fici reveals its lifestyle and high potential for synthesis of natural products.</title>
        <authorList>
            <person name="Wang X."/>
            <person name="Zhang X."/>
            <person name="Liu L."/>
            <person name="Xiang M."/>
            <person name="Wang W."/>
            <person name="Sun X."/>
            <person name="Che Y."/>
            <person name="Guo L."/>
            <person name="Liu G."/>
            <person name="Guo L."/>
            <person name="Wang C."/>
            <person name="Yin W.B."/>
            <person name="Stadler M."/>
            <person name="Zhang X."/>
            <person name="Liu X."/>
        </authorList>
    </citation>
    <scope>NUCLEOTIDE SEQUENCE [LARGE SCALE GENOMIC DNA]</scope>
    <source>
        <strain evidence="3">W106-1 / CGMCC3.15140</strain>
    </source>
</reference>
<organism evidence="2 3">
    <name type="scientific">Pestalotiopsis fici (strain W106-1 / CGMCC3.15140)</name>
    <dbReference type="NCBI Taxonomy" id="1229662"/>
    <lineage>
        <taxon>Eukaryota</taxon>
        <taxon>Fungi</taxon>
        <taxon>Dikarya</taxon>
        <taxon>Ascomycota</taxon>
        <taxon>Pezizomycotina</taxon>
        <taxon>Sordariomycetes</taxon>
        <taxon>Xylariomycetidae</taxon>
        <taxon>Amphisphaeriales</taxon>
        <taxon>Sporocadaceae</taxon>
        <taxon>Pestalotiopsis</taxon>
    </lineage>
</organism>
<accession>W3X1P5</accession>
<evidence type="ECO:0000313" key="3">
    <source>
        <dbReference type="Proteomes" id="UP000030651"/>
    </source>
</evidence>
<dbReference type="InParanoid" id="W3X1P5"/>
<proteinExistence type="predicted"/>
<dbReference type="OrthoDB" id="5245117at2759"/>
<sequence length="95" mass="10914">MRPSPIEEALKNAAGATAEDGEVKTEAEEDLIESIVKVKNDIEGWQELWVMMLHIFQSTPYDLFTWGLRESDEGEKQVLYKCLCHLLPHPLWEGE</sequence>
<evidence type="ECO:0000313" key="2">
    <source>
        <dbReference type="EMBL" id="ETS80058.1"/>
    </source>
</evidence>
<evidence type="ECO:0000256" key="1">
    <source>
        <dbReference type="SAM" id="MobiDB-lite"/>
    </source>
</evidence>
<dbReference type="AlphaFoldDB" id="W3X1P5"/>